<dbReference type="Gene3D" id="3.30.200.20">
    <property type="entry name" value="Phosphorylase Kinase, domain 1"/>
    <property type="match status" value="1"/>
</dbReference>
<dbReference type="InterPro" id="IPR011009">
    <property type="entry name" value="Kinase-like_dom_sf"/>
</dbReference>
<dbReference type="InterPro" id="IPR000719">
    <property type="entry name" value="Prot_kinase_dom"/>
</dbReference>
<dbReference type="EMBL" id="NBSK02000002">
    <property type="protein sequence ID" value="KAJ0220386.1"/>
    <property type="molecule type" value="Genomic_DNA"/>
</dbReference>
<dbReference type="PANTHER" id="PTHR24055">
    <property type="entry name" value="MITOGEN-ACTIVATED PROTEIN KINASE"/>
    <property type="match status" value="1"/>
</dbReference>
<comment type="similarity">
    <text evidence="1">Belongs to the protein kinase superfamily. CMGC Ser/Thr protein kinase family. MAP kinase subfamily.</text>
</comment>
<evidence type="ECO:0000256" key="6">
    <source>
        <dbReference type="ARBA" id="ARBA00022840"/>
    </source>
</evidence>
<keyword evidence="9" id="KW-1185">Reference proteome</keyword>
<evidence type="ECO:0000256" key="4">
    <source>
        <dbReference type="ARBA" id="ARBA00022741"/>
    </source>
</evidence>
<dbReference type="InterPro" id="IPR050117">
    <property type="entry name" value="MAPK"/>
</dbReference>
<dbReference type="PROSITE" id="PS50011">
    <property type="entry name" value="PROTEIN_KINASE_DOM"/>
    <property type="match status" value="1"/>
</dbReference>
<keyword evidence="3" id="KW-0808">Transferase</keyword>
<sequence>MIQSYQVQIIGKRSTGIVCSVYDTHVGEKVAIKKINDIFEHFSVDASIMREIKLLRLLRRPDIVEIKHILFPPSRSEFKDIYVVFELMGSGLHRVIKGNDNLTPEHHQFFFYQLLRGLKYIHSANVFHRDLKPKNILANTDCKLKIYDFGLSRVAFNDPPTTYIYKLPFSQRFYLV</sequence>
<dbReference type="FunFam" id="3.30.200.20:FF:000046">
    <property type="entry name" value="Mitogen-activated protein kinase"/>
    <property type="match status" value="1"/>
</dbReference>
<evidence type="ECO:0000313" key="8">
    <source>
        <dbReference type="EMBL" id="KAJ0220386.1"/>
    </source>
</evidence>
<name>A0A9R1XP27_LACSA</name>
<comment type="caution">
    <text evidence="8">The sequence shown here is derived from an EMBL/GenBank/DDBJ whole genome shotgun (WGS) entry which is preliminary data.</text>
</comment>
<evidence type="ECO:0000256" key="1">
    <source>
        <dbReference type="ARBA" id="ARBA00008832"/>
    </source>
</evidence>
<gene>
    <name evidence="8" type="ORF">LSAT_V11C200095040</name>
</gene>
<feature type="domain" description="Protein kinase" evidence="7">
    <location>
        <begin position="4"/>
        <end position="176"/>
    </location>
</feature>
<evidence type="ECO:0000313" key="9">
    <source>
        <dbReference type="Proteomes" id="UP000235145"/>
    </source>
</evidence>
<keyword evidence="4" id="KW-0547">Nucleotide-binding</keyword>
<dbReference type="GO" id="GO:0005634">
    <property type="term" value="C:nucleus"/>
    <property type="evidence" value="ECO:0000318"/>
    <property type="project" value="GO_Central"/>
</dbReference>
<dbReference type="GO" id="GO:0005524">
    <property type="term" value="F:ATP binding"/>
    <property type="evidence" value="ECO:0007669"/>
    <property type="project" value="UniProtKB-KW"/>
</dbReference>
<dbReference type="SUPFAM" id="SSF56112">
    <property type="entry name" value="Protein kinase-like (PK-like)"/>
    <property type="match status" value="1"/>
</dbReference>
<dbReference type="Gene3D" id="1.10.510.10">
    <property type="entry name" value="Transferase(Phosphotransferase) domain 1"/>
    <property type="match status" value="1"/>
</dbReference>
<organism evidence="8 9">
    <name type="scientific">Lactuca sativa</name>
    <name type="common">Garden lettuce</name>
    <dbReference type="NCBI Taxonomy" id="4236"/>
    <lineage>
        <taxon>Eukaryota</taxon>
        <taxon>Viridiplantae</taxon>
        <taxon>Streptophyta</taxon>
        <taxon>Embryophyta</taxon>
        <taxon>Tracheophyta</taxon>
        <taxon>Spermatophyta</taxon>
        <taxon>Magnoliopsida</taxon>
        <taxon>eudicotyledons</taxon>
        <taxon>Gunneridae</taxon>
        <taxon>Pentapetalae</taxon>
        <taxon>asterids</taxon>
        <taxon>campanulids</taxon>
        <taxon>Asterales</taxon>
        <taxon>Asteraceae</taxon>
        <taxon>Cichorioideae</taxon>
        <taxon>Cichorieae</taxon>
        <taxon>Lactucinae</taxon>
        <taxon>Lactuca</taxon>
    </lineage>
</organism>
<dbReference type="AlphaFoldDB" id="A0A9R1XP27"/>
<evidence type="ECO:0000256" key="5">
    <source>
        <dbReference type="ARBA" id="ARBA00022777"/>
    </source>
</evidence>
<dbReference type="PROSITE" id="PS01351">
    <property type="entry name" value="MAPK"/>
    <property type="match status" value="1"/>
</dbReference>
<dbReference type="FunFam" id="1.10.510.10:FF:000624">
    <property type="entry name" value="Mitogen-activated protein kinase"/>
    <property type="match status" value="1"/>
</dbReference>
<evidence type="ECO:0000259" key="7">
    <source>
        <dbReference type="PROSITE" id="PS50011"/>
    </source>
</evidence>
<dbReference type="GO" id="GO:0004707">
    <property type="term" value="F:MAP kinase activity"/>
    <property type="evidence" value="ECO:0007669"/>
    <property type="project" value="InterPro"/>
</dbReference>
<dbReference type="Pfam" id="PF00069">
    <property type="entry name" value="Pkinase"/>
    <property type="match status" value="1"/>
</dbReference>
<dbReference type="GO" id="GO:0035556">
    <property type="term" value="P:intracellular signal transduction"/>
    <property type="evidence" value="ECO:0000318"/>
    <property type="project" value="GO_Central"/>
</dbReference>
<protein>
    <recommendedName>
        <fullName evidence="7">Protein kinase domain-containing protein</fullName>
    </recommendedName>
</protein>
<dbReference type="GO" id="GO:0004674">
    <property type="term" value="F:protein serine/threonine kinase activity"/>
    <property type="evidence" value="ECO:0000318"/>
    <property type="project" value="GO_Central"/>
</dbReference>
<evidence type="ECO:0000256" key="2">
    <source>
        <dbReference type="ARBA" id="ARBA00022527"/>
    </source>
</evidence>
<accession>A0A9R1XP27</accession>
<reference evidence="8 9" key="1">
    <citation type="journal article" date="2017" name="Nat. Commun.">
        <title>Genome assembly with in vitro proximity ligation data and whole-genome triplication in lettuce.</title>
        <authorList>
            <person name="Reyes-Chin-Wo S."/>
            <person name="Wang Z."/>
            <person name="Yang X."/>
            <person name="Kozik A."/>
            <person name="Arikit S."/>
            <person name="Song C."/>
            <person name="Xia L."/>
            <person name="Froenicke L."/>
            <person name="Lavelle D.O."/>
            <person name="Truco M.J."/>
            <person name="Xia R."/>
            <person name="Zhu S."/>
            <person name="Xu C."/>
            <person name="Xu H."/>
            <person name="Xu X."/>
            <person name="Cox K."/>
            <person name="Korf I."/>
            <person name="Meyers B.C."/>
            <person name="Michelmore R.W."/>
        </authorList>
    </citation>
    <scope>NUCLEOTIDE SEQUENCE [LARGE SCALE GENOMIC DNA]</scope>
    <source>
        <strain evidence="9">cv. Salinas</strain>
        <tissue evidence="8">Seedlings</tissue>
    </source>
</reference>
<dbReference type="Proteomes" id="UP000235145">
    <property type="component" value="Unassembled WGS sequence"/>
</dbReference>
<keyword evidence="6" id="KW-0067">ATP-binding</keyword>
<dbReference type="InterPro" id="IPR003527">
    <property type="entry name" value="MAP_kinase_CS"/>
</dbReference>
<dbReference type="GO" id="GO:0005737">
    <property type="term" value="C:cytoplasm"/>
    <property type="evidence" value="ECO:0000318"/>
    <property type="project" value="GO_Central"/>
</dbReference>
<keyword evidence="5" id="KW-0418">Kinase</keyword>
<dbReference type="SMART" id="SM00220">
    <property type="entry name" value="S_TKc"/>
    <property type="match status" value="1"/>
</dbReference>
<proteinExistence type="inferred from homology"/>
<keyword evidence="2" id="KW-0723">Serine/threonine-protein kinase</keyword>
<evidence type="ECO:0000256" key="3">
    <source>
        <dbReference type="ARBA" id="ARBA00022679"/>
    </source>
</evidence>